<dbReference type="EMBL" id="KQ086450">
    <property type="protein sequence ID" value="KLO04723.1"/>
    <property type="molecule type" value="Genomic_DNA"/>
</dbReference>
<evidence type="ECO:0000313" key="1">
    <source>
        <dbReference type="EMBL" id="KLO04723.1"/>
    </source>
</evidence>
<organism evidence="1 2">
    <name type="scientific">Schizopora paradoxa</name>
    <dbReference type="NCBI Taxonomy" id="27342"/>
    <lineage>
        <taxon>Eukaryota</taxon>
        <taxon>Fungi</taxon>
        <taxon>Dikarya</taxon>
        <taxon>Basidiomycota</taxon>
        <taxon>Agaricomycotina</taxon>
        <taxon>Agaricomycetes</taxon>
        <taxon>Hymenochaetales</taxon>
        <taxon>Schizoporaceae</taxon>
        <taxon>Schizopora</taxon>
    </lineage>
</organism>
<protein>
    <submittedName>
        <fullName evidence="1">Uncharacterized protein</fullName>
    </submittedName>
</protein>
<sequence length="173" mass="18422">MRMAQVLMDGGRVVGVKWCVRPRVFDVRGANDDVHGVERPEMSTTTSGGHTAAASSLLARVRNVPSSLGHAFKTAARPLRHLGGRFAAGRARRITTTGGLCTTLSLSLSLPYPHIRRAQTTTTTRGEVDGQSGWRVEDVDVELNVECSQARLATTRSLASSRYVPSAHGAGAG</sequence>
<proteinExistence type="predicted"/>
<accession>A0A0H2R5G9</accession>
<dbReference type="InParanoid" id="A0A0H2R5G9"/>
<name>A0A0H2R5G9_9AGAM</name>
<reference evidence="1 2" key="1">
    <citation type="submission" date="2015-04" db="EMBL/GenBank/DDBJ databases">
        <title>Complete genome sequence of Schizopora paradoxa KUC8140, a cosmopolitan wood degrader in East Asia.</title>
        <authorList>
            <consortium name="DOE Joint Genome Institute"/>
            <person name="Min B."/>
            <person name="Park H."/>
            <person name="Jang Y."/>
            <person name="Kim J.-J."/>
            <person name="Kim K.H."/>
            <person name="Pangilinan J."/>
            <person name="Lipzen A."/>
            <person name="Riley R."/>
            <person name="Grigoriev I.V."/>
            <person name="Spatafora J.W."/>
            <person name="Choi I.-G."/>
        </authorList>
    </citation>
    <scope>NUCLEOTIDE SEQUENCE [LARGE SCALE GENOMIC DNA]</scope>
    <source>
        <strain evidence="1 2">KUC8140</strain>
    </source>
</reference>
<dbReference type="Proteomes" id="UP000053477">
    <property type="component" value="Unassembled WGS sequence"/>
</dbReference>
<gene>
    <name evidence="1" type="ORF">SCHPADRAFT_746829</name>
</gene>
<dbReference type="AlphaFoldDB" id="A0A0H2R5G9"/>
<evidence type="ECO:0000313" key="2">
    <source>
        <dbReference type="Proteomes" id="UP000053477"/>
    </source>
</evidence>
<keyword evidence="2" id="KW-1185">Reference proteome</keyword>